<dbReference type="EMBL" id="AP012338">
    <property type="protein sequence ID" value="BAM04936.1"/>
    <property type="molecule type" value="Genomic_DNA"/>
</dbReference>
<accession>I0II48</accession>
<keyword evidence="2" id="KW-0732">Signal</keyword>
<evidence type="ECO:0000313" key="4">
    <source>
        <dbReference type="Proteomes" id="UP000007881"/>
    </source>
</evidence>
<name>I0II48_PHYMF</name>
<dbReference type="HOGENOM" id="CLU_890966_0_0_0"/>
<feature type="chain" id="PRO_5003628862" description="Thioredoxin domain-containing protein" evidence="2">
    <location>
        <begin position="21"/>
        <end position="312"/>
    </location>
</feature>
<evidence type="ECO:0000256" key="2">
    <source>
        <dbReference type="SAM" id="SignalP"/>
    </source>
</evidence>
<feature type="coiled-coil region" evidence="1">
    <location>
        <begin position="139"/>
        <end position="166"/>
    </location>
</feature>
<proteinExistence type="predicted"/>
<protein>
    <recommendedName>
        <fullName evidence="5">Thioredoxin domain-containing protein</fullName>
    </recommendedName>
</protein>
<gene>
    <name evidence="3" type="ordered locus">PSMK_27770</name>
</gene>
<keyword evidence="4" id="KW-1185">Reference proteome</keyword>
<dbReference type="KEGG" id="phm:PSMK_27770"/>
<sequence>MSIAQTGRFIRFARALPALASAALAAAAAAGPDSWPEARSPAPDAGGAAAVVVWLDAAPADADAAADRALLAEEALASRLDAFAAFRLPWPAGGLQNRAAISRHAALADAWGVRRLPAWVLMDPAGRVFARFDEGTPLAASAEDAADRLEEAMAALRTRDARLAEAEGADGLARAALLDAALGAVEPFAVSHHAAIVEEVLALDADDDAGLRTRWWAAWAEPRLQQRLEESVFPLVEERRFGGARAALLAVRDAEPLPAALVRKLDVFAAQLRFSAGDADGARRAIEQVLDATPPGEEADAYAELLAGMAEG</sequence>
<evidence type="ECO:0008006" key="5">
    <source>
        <dbReference type="Google" id="ProtNLM"/>
    </source>
</evidence>
<dbReference type="RefSeq" id="WP_014438146.1">
    <property type="nucleotide sequence ID" value="NC_017080.1"/>
</dbReference>
<evidence type="ECO:0000256" key="1">
    <source>
        <dbReference type="SAM" id="Coils"/>
    </source>
</evidence>
<dbReference type="Proteomes" id="UP000007881">
    <property type="component" value="Chromosome"/>
</dbReference>
<dbReference type="AlphaFoldDB" id="I0II48"/>
<reference evidence="3 4" key="1">
    <citation type="submission" date="2012-02" db="EMBL/GenBank/DDBJ databases">
        <title>Complete genome sequence of Phycisphaera mikurensis NBRC 102666.</title>
        <authorList>
            <person name="Ankai A."/>
            <person name="Hosoyama A."/>
            <person name="Terui Y."/>
            <person name="Sekine M."/>
            <person name="Fukai R."/>
            <person name="Kato Y."/>
            <person name="Nakamura S."/>
            <person name="Yamada-Narita S."/>
            <person name="Kawakoshi A."/>
            <person name="Fukunaga Y."/>
            <person name="Yamazaki S."/>
            <person name="Fujita N."/>
        </authorList>
    </citation>
    <scope>NUCLEOTIDE SEQUENCE [LARGE SCALE GENOMIC DNA]</scope>
    <source>
        <strain evidence="4">NBRC 102666 / KCTC 22515 / FYK2301M01</strain>
    </source>
</reference>
<organism evidence="3 4">
    <name type="scientific">Phycisphaera mikurensis (strain NBRC 102666 / KCTC 22515 / FYK2301M01)</name>
    <dbReference type="NCBI Taxonomy" id="1142394"/>
    <lineage>
        <taxon>Bacteria</taxon>
        <taxon>Pseudomonadati</taxon>
        <taxon>Planctomycetota</taxon>
        <taxon>Phycisphaerae</taxon>
        <taxon>Phycisphaerales</taxon>
        <taxon>Phycisphaeraceae</taxon>
        <taxon>Phycisphaera</taxon>
    </lineage>
</organism>
<keyword evidence="1" id="KW-0175">Coiled coil</keyword>
<evidence type="ECO:0000313" key="3">
    <source>
        <dbReference type="EMBL" id="BAM04936.1"/>
    </source>
</evidence>
<feature type="signal peptide" evidence="2">
    <location>
        <begin position="1"/>
        <end position="20"/>
    </location>
</feature>